<dbReference type="AlphaFoldDB" id="A0AAV5ADG4"/>
<accession>A0AAV5ADG4</accession>
<protein>
    <submittedName>
        <fullName evidence="1">Uncharacterized protein</fullName>
    </submittedName>
</protein>
<organism evidence="1 2">
    <name type="scientific">Clathrus columnatus</name>
    <dbReference type="NCBI Taxonomy" id="1419009"/>
    <lineage>
        <taxon>Eukaryota</taxon>
        <taxon>Fungi</taxon>
        <taxon>Dikarya</taxon>
        <taxon>Basidiomycota</taxon>
        <taxon>Agaricomycotina</taxon>
        <taxon>Agaricomycetes</taxon>
        <taxon>Phallomycetidae</taxon>
        <taxon>Phallales</taxon>
        <taxon>Clathraceae</taxon>
        <taxon>Clathrus</taxon>
    </lineage>
</organism>
<proteinExistence type="predicted"/>
<sequence>MGCKSTRETVEAKLVKKLFNAANRLLKTPEKAIENPTYEDMERVVSKVLREKFEEMYKYPYQAKGSHPPNRVDDYIQVTEGMVNYDRIEGNAVDNYVDSNILGGLGLRWIKSAARADLIHLAKNILNKPVNDFWETQFFTQDYENQDKKDDDVAYRANSVFLYVHASLEENKQKVDFVIIAYIGVYFKVTSPTKAVRDRLLDIVLANAKKLPGAQLGSQSGPETAQIEHIVEGHARHVFKNRRGFEFGPKMIPPDKVLTAGSADVLRSASVLCLPARTELDHLTSYINANILNAMNLPSWLRDDGSKAHQDLEFQFRQLLSQKTNNNWMTVTFDKTYESTDPTVNGYRTTAFFIYNHASLTYDNVQCDQLYLYYIGTFYQVTPPVLQTRQSVMVNFEARLAGVLENPPEPSLNLAPETSLRKSAEAYGVQEFKNWFEYDWRAKDPPGIASGPSNRPRKTQAFFYFQGPRPSGIDYAREVKTWIIRSLGISSRTLQDNIEACITDVLKQTVETTTGQFQWDVNRYSDTFDIPNRPNLLAWSLNLVLVAAHGEMNLDATPVKDTVVSVTGVS</sequence>
<dbReference type="Proteomes" id="UP001050691">
    <property type="component" value="Unassembled WGS sequence"/>
</dbReference>
<dbReference type="EMBL" id="BPWL01000006">
    <property type="protein sequence ID" value="GJJ11652.1"/>
    <property type="molecule type" value="Genomic_DNA"/>
</dbReference>
<gene>
    <name evidence="1" type="ORF">Clacol_005888</name>
</gene>
<evidence type="ECO:0000313" key="1">
    <source>
        <dbReference type="EMBL" id="GJJ11652.1"/>
    </source>
</evidence>
<comment type="caution">
    <text evidence="1">The sequence shown here is derived from an EMBL/GenBank/DDBJ whole genome shotgun (WGS) entry which is preliminary data.</text>
</comment>
<evidence type="ECO:0000313" key="2">
    <source>
        <dbReference type="Proteomes" id="UP001050691"/>
    </source>
</evidence>
<keyword evidence="2" id="KW-1185">Reference proteome</keyword>
<reference evidence="1" key="1">
    <citation type="submission" date="2021-10" db="EMBL/GenBank/DDBJ databases">
        <title>De novo Genome Assembly of Clathrus columnatus (Basidiomycota, Fungi) Using Illumina and Nanopore Sequence Data.</title>
        <authorList>
            <person name="Ogiso-Tanaka E."/>
            <person name="Itagaki H."/>
            <person name="Hosoya T."/>
            <person name="Hosaka K."/>
        </authorList>
    </citation>
    <scope>NUCLEOTIDE SEQUENCE</scope>
    <source>
        <strain evidence="1">MO-923</strain>
    </source>
</reference>
<name>A0AAV5ADG4_9AGAM</name>